<name>A0A9P0DL45_PHACE</name>
<reference evidence="10" key="1">
    <citation type="submission" date="2022-01" db="EMBL/GenBank/DDBJ databases">
        <authorList>
            <person name="King R."/>
        </authorList>
    </citation>
    <scope>NUCLEOTIDE SEQUENCE</scope>
</reference>
<keyword evidence="8" id="KW-0732">Signal</keyword>
<dbReference type="InterPro" id="IPR033116">
    <property type="entry name" value="TRYPSIN_SER"/>
</dbReference>
<keyword evidence="2" id="KW-0964">Secreted</keyword>
<keyword evidence="3 7" id="KW-0645">Protease</keyword>
<dbReference type="FunFam" id="2.40.10.10:FF:000015">
    <property type="entry name" value="Atrial natriuretic peptide-converting enzyme"/>
    <property type="match status" value="1"/>
</dbReference>
<keyword evidence="11" id="KW-1185">Reference proteome</keyword>
<dbReference type="InterPro" id="IPR001254">
    <property type="entry name" value="Trypsin_dom"/>
</dbReference>
<dbReference type="InterPro" id="IPR001314">
    <property type="entry name" value="Peptidase_S1A"/>
</dbReference>
<dbReference type="PROSITE" id="PS50240">
    <property type="entry name" value="TRYPSIN_DOM"/>
    <property type="match status" value="1"/>
</dbReference>
<evidence type="ECO:0000256" key="6">
    <source>
        <dbReference type="ARBA" id="ARBA00023157"/>
    </source>
</evidence>
<evidence type="ECO:0000256" key="7">
    <source>
        <dbReference type="RuleBase" id="RU363034"/>
    </source>
</evidence>
<dbReference type="PRINTS" id="PR00722">
    <property type="entry name" value="CHYMOTRYPSIN"/>
</dbReference>
<dbReference type="Proteomes" id="UP001153737">
    <property type="component" value="Chromosome 14"/>
</dbReference>
<evidence type="ECO:0000256" key="5">
    <source>
        <dbReference type="ARBA" id="ARBA00022825"/>
    </source>
</evidence>
<evidence type="ECO:0000313" key="11">
    <source>
        <dbReference type="Proteomes" id="UP001153737"/>
    </source>
</evidence>
<dbReference type="OrthoDB" id="6339452at2759"/>
<dbReference type="SUPFAM" id="SSF50494">
    <property type="entry name" value="Trypsin-like serine proteases"/>
    <property type="match status" value="1"/>
</dbReference>
<dbReference type="AlphaFoldDB" id="A0A9P0DL45"/>
<dbReference type="PROSITE" id="PS00134">
    <property type="entry name" value="TRYPSIN_HIS"/>
    <property type="match status" value="1"/>
</dbReference>
<evidence type="ECO:0000256" key="2">
    <source>
        <dbReference type="ARBA" id="ARBA00022525"/>
    </source>
</evidence>
<gene>
    <name evidence="10" type="ORF">PHAECO_LOCUS4099</name>
</gene>
<keyword evidence="6" id="KW-1015">Disulfide bond</keyword>
<dbReference type="Pfam" id="PF00089">
    <property type="entry name" value="Trypsin"/>
    <property type="match status" value="1"/>
</dbReference>
<dbReference type="CDD" id="cd00190">
    <property type="entry name" value="Tryp_SPc"/>
    <property type="match status" value="1"/>
</dbReference>
<organism evidence="10 11">
    <name type="scientific">Phaedon cochleariae</name>
    <name type="common">Mustard beetle</name>
    <dbReference type="NCBI Taxonomy" id="80249"/>
    <lineage>
        <taxon>Eukaryota</taxon>
        <taxon>Metazoa</taxon>
        <taxon>Ecdysozoa</taxon>
        <taxon>Arthropoda</taxon>
        <taxon>Hexapoda</taxon>
        <taxon>Insecta</taxon>
        <taxon>Pterygota</taxon>
        <taxon>Neoptera</taxon>
        <taxon>Endopterygota</taxon>
        <taxon>Coleoptera</taxon>
        <taxon>Polyphaga</taxon>
        <taxon>Cucujiformia</taxon>
        <taxon>Chrysomeloidea</taxon>
        <taxon>Chrysomelidae</taxon>
        <taxon>Chrysomelinae</taxon>
        <taxon>Chrysomelini</taxon>
        <taxon>Phaedon</taxon>
    </lineage>
</organism>
<evidence type="ECO:0000256" key="4">
    <source>
        <dbReference type="ARBA" id="ARBA00022801"/>
    </source>
</evidence>
<feature type="domain" description="Peptidase S1" evidence="9">
    <location>
        <begin position="128"/>
        <end position="377"/>
    </location>
</feature>
<dbReference type="InterPro" id="IPR043504">
    <property type="entry name" value="Peptidase_S1_PA_chymotrypsin"/>
</dbReference>
<dbReference type="EMBL" id="OU896720">
    <property type="protein sequence ID" value="CAH1153437.1"/>
    <property type="molecule type" value="Genomic_DNA"/>
</dbReference>
<dbReference type="InterPro" id="IPR018114">
    <property type="entry name" value="TRYPSIN_HIS"/>
</dbReference>
<evidence type="ECO:0000259" key="9">
    <source>
        <dbReference type="PROSITE" id="PS50240"/>
    </source>
</evidence>
<evidence type="ECO:0000256" key="3">
    <source>
        <dbReference type="ARBA" id="ARBA00022670"/>
    </source>
</evidence>
<keyword evidence="5 7" id="KW-0720">Serine protease</keyword>
<dbReference type="PANTHER" id="PTHR24252:SF7">
    <property type="entry name" value="HYALIN"/>
    <property type="match status" value="1"/>
</dbReference>
<proteinExistence type="predicted"/>
<dbReference type="PROSITE" id="PS00135">
    <property type="entry name" value="TRYPSIN_SER"/>
    <property type="match status" value="1"/>
</dbReference>
<dbReference type="GO" id="GO:0006508">
    <property type="term" value="P:proteolysis"/>
    <property type="evidence" value="ECO:0007669"/>
    <property type="project" value="UniProtKB-KW"/>
</dbReference>
<keyword evidence="4 7" id="KW-0378">Hydrolase</keyword>
<evidence type="ECO:0000313" key="10">
    <source>
        <dbReference type="EMBL" id="CAH1153437.1"/>
    </source>
</evidence>
<dbReference type="InterPro" id="IPR009003">
    <property type="entry name" value="Peptidase_S1_PA"/>
</dbReference>
<reference evidence="10" key="2">
    <citation type="submission" date="2022-10" db="EMBL/GenBank/DDBJ databases">
        <authorList>
            <consortium name="ENA_rothamsted_submissions"/>
            <consortium name="culmorum"/>
            <person name="King R."/>
        </authorList>
    </citation>
    <scope>NUCLEOTIDE SEQUENCE</scope>
</reference>
<dbReference type="Gene3D" id="2.40.10.10">
    <property type="entry name" value="Trypsin-like serine proteases"/>
    <property type="match status" value="1"/>
</dbReference>
<comment type="subcellular location">
    <subcellularLocation>
        <location evidence="1">Secreted</location>
    </subcellularLocation>
</comment>
<feature type="signal peptide" evidence="8">
    <location>
        <begin position="1"/>
        <end position="21"/>
    </location>
</feature>
<feature type="chain" id="PRO_5040452096" description="Peptidase S1 domain-containing protein" evidence="8">
    <location>
        <begin position="22"/>
        <end position="377"/>
    </location>
</feature>
<dbReference type="SMART" id="SM00020">
    <property type="entry name" value="Tryp_SPc"/>
    <property type="match status" value="1"/>
</dbReference>
<dbReference type="GO" id="GO:0005576">
    <property type="term" value="C:extracellular region"/>
    <property type="evidence" value="ECO:0007669"/>
    <property type="project" value="UniProtKB-SubCell"/>
</dbReference>
<sequence length="377" mass="41683">MTLRLLLKLVIIQLSGSTIFAQVGESCISKRTSQEGVCKIESQCPFVINQAKLGIKATLCGFHELVIPIVCCPDSNGRSITTMRISEQKCELYSTPITRKFSLITLDANPETLTVITDNCTYNRVPLIVGGEPAELGEFPFMALVGFNTTESPWKCGGTLISERYVLTAAHCTFSSDSLISSVPTKVRLGELDLSSDNDGSQHMDYRVSSIIVYPDYNWPQVYNDIALLRLQTRVVFTRFIRPACLANSRFLKTGKPLATGWGKTGFNDPYSDKLLKVSLEIFDNAICNRSYSNEEKLPNGIISSMLCVGEPRNSTDRKDTCEGDSGGPLIVARESNLCQFYVIGITSLGKACGVSKIPAIYTRVSEYVSWIEEQIW</sequence>
<protein>
    <recommendedName>
        <fullName evidence="9">Peptidase S1 domain-containing protein</fullName>
    </recommendedName>
</protein>
<dbReference type="GO" id="GO:0004252">
    <property type="term" value="F:serine-type endopeptidase activity"/>
    <property type="evidence" value="ECO:0007669"/>
    <property type="project" value="InterPro"/>
</dbReference>
<evidence type="ECO:0000256" key="8">
    <source>
        <dbReference type="SAM" id="SignalP"/>
    </source>
</evidence>
<dbReference type="PANTHER" id="PTHR24252">
    <property type="entry name" value="ACROSIN-RELATED"/>
    <property type="match status" value="1"/>
</dbReference>
<accession>A0A9P0DL45</accession>
<evidence type="ECO:0000256" key="1">
    <source>
        <dbReference type="ARBA" id="ARBA00004613"/>
    </source>
</evidence>